<dbReference type="Proteomes" id="UP000683438">
    <property type="component" value="Segment"/>
</dbReference>
<dbReference type="Gene3D" id="3.30.1330.70">
    <property type="entry name" value="Holliday junction resolvase RusA"/>
    <property type="match status" value="1"/>
</dbReference>
<organism evidence="1 2">
    <name type="scientific">Microbacterium phage vB_MoxS-R1</name>
    <dbReference type="NCBI Taxonomy" id="2848881"/>
    <lineage>
        <taxon>Viruses</taxon>
        <taxon>Duplodnaviria</taxon>
        <taxon>Heunggongvirae</taxon>
        <taxon>Uroviricota</taxon>
        <taxon>Caudoviricetes</taxon>
        <taxon>Syrbvirus</taxon>
        <taxon>Syrbvirus R1</taxon>
    </lineage>
</organism>
<dbReference type="GO" id="GO:0000287">
    <property type="term" value="F:magnesium ion binding"/>
    <property type="evidence" value="ECO:0007669"/>
    <property type="project" value="InterPro"/>
</dbReference>
<keyword evidence="2" id="KW-1185">Reference proteome</keyword>
<dbReference type="InterPro" id="IPR036614">
    <property type="entry name" value="RusA-like_sf"/>
</dbReference>
<gene>
    <name evidence="1" type="ORF">vBMoxSR1_gp30</name>
</gene>
<dbReference type="GO" id="GO:0006310">
    <property type="term" value="P:DNA recombination"/>
    <property type="evidence" value="ECO:0007669"/>
    <property type="project" value="InterPro"/>
</dbReference>
<evidence type="ECO:0000313" key="2">
    <source>
        <dbReference type="Proteomes" id="UP000683438"/>
    </source>
</evidence>
<accession>A0A8F2E4S4</accession>
<dbReference type="GO" id="GO:0006281">
    <property type="term" value="P:DNA repair"/>
    <property type="evidence" value="ECO:0007669"/>
    <property type="project" value="InterPro"/>
</dbReference>
<dbReference type="SUPFAM" id="SSF103084">
    <property type="entry name" value="Holliday junction resolvase RusA"/>
    <property type="match status" value="1"/>
</dbReference>
<sequence>MTWTLELPYERPPKGLHANDRCHWRVRARSTVELRERVAVLCRVAKIPKLQRISVQVVWVVPTRHKRDEDGPDPFCKVIYDAIGSDRGVSARIVQDDTKEFMDKPRLVIEHQPGETAHFRVEITDVSHPFRPEQVDQLTKERLT</sequence>
<protein>
    <submittedName>
        <fullName evidence="1">Uncharacterized protein</fullName>
    </submittedName>
</protein>
<name>A0A8F2E4S4_9CAUD</name>
<dbReference type="EMBL" id="MW073100">
    <property type="protein sequence ID" value="QWT28880.1"/>
    <property type="molecule type" value="Genomic_DNA"/>
</dbReference>
<evidence type="ECO:0000313" key="1">
    <source>
        <dbReference type="EMBL" id="QWT28880.1"/>
    </source>
</evidence>
<proteinExistence type="predicted"/>
<reference evidence="1" key="1">
    <citation type="submission" date="2020-10" db="EMBL/GenBank/DDBJ databases">
        <title>Complete genome sequence of vB_MoxS-R1, a novel marine prophage inducted from Microbacterium.</title>
        <authorList>
            <person name="Zheng H."/>
            <person name="Liu B."/>
            <person name="Xu Y."/>
            <person name="Chen F."/>
        </authorList>
    </citation>
    <scope>NUCLEOTIDE SEQUENCE</scope>
</reference>